<evidence type="ECO:0000256" key="2">
    <source>
        <dbReference type="ARBA" id="ARBA00022670"/>
    </source>
</evidence>
<comment type="similarity">
    <text evidence="5">Belongs to the Prp family.</text>
</comment>
<evidence type="ECO:0000256" key="6">
    <source>
        <dbReference type="ARBA" id="ARBA00044538"/>
    </source>
</evidence>
<dbReference type="InterPro" id="IPR036764">
    <property type="entry name" value="Peptidase_Prp_sf"/>
</dbReference>
<dbReference type="PANTHER" id="PTHR39178:SF1">
    <property type="entry name" value="RIBOSOMAL-PROCESSING CYSTEINE PROTEASE PRP"/>
    <property type="match status" value="1"/>
</dbReference>
<keyword evidence="1" id="KW-0690">Ribosome biogenesis</keyword>
<dbReference type="EMBL" id="JACJKU010000025">
    <property type="protein sequence ID" value="MBM6940597.1"/>
    <property type="molecule type" value="Genomic_DNA"/>
</dbReference>
<name>A0ABS2GWD6_9LACO</name>
<keyword evidence="3" id="KW-0378">Hydrolase</keyword>
<evidence type="ECO:0000313" key="7">
    <source>
        <dbReference type="EMBL" id="MBM6940597.1"/>
    </source>
</evidence>
<gene>
    <name evidence="7" type="ORF">H5975_03680</name>
</gene>
<evidence type="ECO:0000256" key="1">
    <source>
        <dbReference type="ARBA" id="ARBA00022517"/>
    </source>
</evidence>
<dbReference type="CDD" id="cd16332">
    <property type="entry name" value="Prp-like"/>
    <property type="match status" value="1"/>
</dbReference>
<reference evidence="7 8" key="1">
    <citation type="journal article" date="2021" name="Sci. Rep.">
        <title>The distribution of antibiotic resistance genes in chicken gut microbiota commensals.</title>
        <authorList>
            <person name="Juricova H."/>
            <person name="Matiasovicova J."/>
            <person name="Kubasova T."/>
            <person name="Cejkova D."/>
            <person name="Rychlik I."/>
        </authorList>
    </citation>
    <scope>NUCLEOTIDE SEQUENCE [LARGE SCALE GENOMIC DNA]</scope>
    <source>
        <strain evidence="7 8">An574</strain>
    </source>
</reference>
<accession>A0ABS2GWD6</accession>
<dbReference type="GO" id="GO:0006508">
    <property type="term" value="P:proteolysis"/>
    <property type="evidence" value="ECO:0007669"/>
    <property type="project" value="UniProtKB-KW"/>
</dbReference>
<keyword evidence="8" id="KW-1185">Reference proteome</keyword>
<dbReference type="Proteomes" id="UP000785625">
    <property type="component" value="Unassembled WGS sequence"/>
</dbReference>
<dbReference type="SUPFAM" id="SSF118010">
    <property type="entry name" value="TM1457-like"/>
    <property type="match status" value="1"/>
</dbReference>
<protein>
    <recommendedName>
        <fullName evidence="6">Ribosomal processing cysteine protease Prp</fullName>
    </recommendedName>
</protein>
<organism evidence="7 8">
    <name type="scientific">Limosilactobacillus coleohominis</name>
    <dbReference type="NCBI Taxonomy" id="181675"/>
    <lineage>
        <taxon>Bacteria</taxon>
        <taxon>Bacillati</taxon>
        <taxon>Bacillota</taxon>
        <taxon>Bacilli</taxon>
        <taxon>Lactobacillales</taxon>
        <taxon>Lactobacillaceae</taxon>
        <taxon>Limosilactobacillus</taxon>
    </lineage>
</organism>
<dbReference type="GO" id="GO:0008233">
    <property type="term" value="F:peptidase activity"/>
    <property type="evidence" value="ECO:0007669"/>
    <property type="project" value="UniProtKB-KW"/>
</dbReference>
<proteinExistence type="inferred from homology"/>
<evidence type="ECO:0000313" key="8">
    <source>
        <dbReference type="Proteomes" id="UP000785625"/>
    </source>
</evidence>
<dbReference type="RefSeq" id="WP_178660471.1">
    <property type="nucleotide sequence ID" value="NZ_CALVGD010000025.1"/>
</dbReference>
<dbReference type="PANTHER" id="PTHR39178">
    <property type="entry name" value="HYPOTHETICAL RIBOSOME-ASSOCIATED PROTEIN"/>
    <property type="match status" value="1"/>
</dbReference>
<keyword evidence="2 7" id="KW-0645">Protease</keyword>
<dbReference type="Gene3D" id="3.30.70.1490">
    <property type="entry name" value="Cysteine protease Prp"/>
    <property type="match status" value="1"/>
</dbReference>
<keyword evidence="4" id="KW-0788">Thiol protease</keyword>
<evidence type="ECO:0000256" key="3">
    <source>
        <dbReference type="ARBA" id="ARBA00022801"/>
    </source>
</evidence>
<comment type="caution">
    <text evidence="7">The sequence shown here is derived from an EMBL/GenBank/DDBJ whole genome shotgun (WGS) entry which is preliminary data.</text>
</comment>
<dbReference type="Pfam" id="PF04327">
    <property type="entry name" value="Peptidase_Prp"/>
    <property type="match status" value="1"/>
</dbReference>
<dbReference type="InterPro" id="IPR007422">
    <property type="entry name" value="Peptidase_Prp"/>
</dbReference>
<evidence type="ECO:0000256" key="5">
    <source>
        <dbReference type="ARBA" id="ARBA00044503"/>
    </source>
</evidence>
<evidence type="ECO:0000256" key="4">
    <source>
        <dbReference type="ARBA" id="ARBA00022807"/>
    </source>
</evidence>
<sequence length="108" mass="11962">MIRAGFQIRPDHKIASFKLTGHADAGDYGHDIVCAAVSVLAISTVNGLERVVHSKPKVTKNEDEGGYLEATDLDLGHDSQILLQTFLNGLLDIQDSYQQYIEVKMYNE</sequence>